<organism evidence="5 6">
    <name type="scientific">Vanrija albida</name>
    <dbReference type="NCBI Taxonomy" id="181172"/>
    <lineage>
        <taxon>Eukaryota</taxon>
        <taxon>Fungi</taxon>
        <taxon>Dikarya</taxon>
        <taxon>Basidiomycota</taxon>
        <taxon>Agaricomycotina</taxon>
        <taxon>Tremellomycetes</taxon>
        <taxon>Trichosporonales</taxon>
        <taxon>Trichosporonaceae</taxon>
        <taxon>Vanrija</taxon>
    </lineage>
</organism>
<evidence type="ECO:0000313" key="6">
    <source>
        <dbReference type="Proteomes" id="UP001565368"/>
    </source>
</evidence>
<dbReference type="InterPro" id="IPR036864">
    <property type="entry name" value="Zn2-C6_fun-type_DNA-bd_sf"/>
</dbReference>
<evidence type="ECO:0000256" key="3">
    <source>
        <dbReference type="SAM" id="MobiDB-lite"/>
    </source>
</evidence>
<evidence type="ECO:0000256" key="1">
    <source>
        <dbReference type="ARBA" id="ARBA00004123"/>
    </source>
</evidence>
<accession>A0ABR3PS80</accession>
<dbReference type="RefSeq" id="XP_069204902.1">
    <property type="nucleotide sequence ID" value="XM_069356965.1"/>
</dbReference>
<dbReference type="Pfam" id="PF11951">
    <property type="entry name" value="Fungal_trans_2"/>
    <property type="match status" value="1"/>
</dbReference>
<dbReference type="PANTHER" id="PTHR37534">
    <property type="entry name" value="TRANSCRIPTIONAL ACTIVATOR PROTEIN UGA3"/>
    <property type="match status" value="1"/>
</dbReference>
<feature type="compositionally biased region" description="Basic residues" evidence="3">
    <location>
        <begin position="24"/>
        <end position="35"/>
    </location>
</feature>
<comment type="subcellular location">
    <subcellularLocation>
        <location evidence="1">Nucleus</location>
    </subcellularLocation>
</comment>
<evidence type="ECO:0000259" key="4">
    <source>
        <dbReference type="PROSITE" id="PS50048"/>
    </source>
</evidence>
<keyword evidence="6" id="KW-1185">Reference proteome</keyword>
<comment type="caution">
    <text evidence="5">The sequence shown here is derived from an EMBL/GenBank/DDBJ whole genome shotgun (WGS) entry which is preliminary data.</text>
</comment>
<dbReference type="GeneID" id="95989613"/>
<evidence type="ECO:0000256" key="2">
    <source>
        <dbReference type="ARBA" id="ARBA00023242"/>
    </source>
</evidence>
<protein>
    <recommendedName>
        <fullName evidence="4">Zn(2)-C6 fungal-type domain-containing protein</fullName>
    </recommendedName>
</protein>
<proteinExistence type="predicted"/>
<reference evidence="5 6" key="1">
    <citation type="submission" date="2023-08" db="EMBL/GenBank/DDBJ databases">
        <title>Annotated Genome Sequence of Vanrija albida AlHP1.</title>
        <authorList>
            <person name="Herzog R."/>
        </authorList>
    </citation>
    <scope>NUCLEOTIDE SEQUENCE [LARGE SCALE GENOMIC DNA]</scope>
    <source>
        <strain evidence="5 6">AlHP1</strain>
    </source>
</reference>
<evidence type="ECO:0000313" key="5">
    <source>
        <dbReference type="EMBL" id="KAL1404958.1"/>
    </source>
</evidence>
<dbReference type="InterPro" id="IPR021858">
    <property type="entry name" value="Fun_TF"/>
</dbReference>
<dbReference type="InterPro" id="IPR001138">
    <property type="entry name" value="Zn2Cys6_DnaBD"/>
</dbReference>
<dbReference type="CDD" id="cd00067">
    <property type="entry name" value="GAL4"/>
    <property type="match status" value="1"/>
</dbReference>
<sequence>MLKRASLSVSPTAPLLAMPDTSPPRKRKRHTRKTSGCRECRRQHIRCAEGATLPSGRRAACRRCWQTDQPCFYPANGRVRKGELKDETWERAEDVETWVPEGERSSPEAAFEFTPMLAAGRLPARPRGSVESLDVPLVPLPLIPVDGDPGSGSSYLSESSGLSSDATLLSLSTGDTTLPLPLATVPESPLSNALTLHGLSPWSVSASNMLCLLGGEDDDAADENKDSKDTTVRVIDAVADANQDMAAWLPKDVWSTLLSPAPSKSLSLFSLASLSTSPVDRTVVSYFELQGHNDIVAVASSRQNWIFTQLFPRLFAILFAPEDRSAPPITGVIRDWLQGCLLHLAYVHRGNVEKDPPRSWYWRSEAAKCRQAASYALLRAKVTSTNGEWKTEEYLMGFFVRCMADMLDSGQLQVDRTTAFELPDDTGSPMYPSLRDLITVYSTLQYACTAFDTRAGFTSAPPFQLRDNGPQWVEKFFGCSRTMIRLLGRASGMVAQRTALLHTGSDGTAPGLLLRAEAEKLVGELGDSWDWDESTLDVGRSDRVQRGSEVMRYALRTMLLCEVLNVDLADRRIVSGCSKAIEIVADCEPSNMPGFQWALTVRERLASLMALTLAISFGPNYRGTKEILALCWEVLDTQGAYENGIAPWREAMNALGRNLWI</sequence>
<dbReference type="PROSITE" id="PS50048">
    <property type="entry name" value="ZN2_CY6_FUNGAL_2"/>
    <property type="match status" value="1"/>
</dbReference>
<dbReference type="Proteomes" id="UP001565368">
    <property type="component" value="Unassembled WGS sequence"/>
</dbReference>
<feature type="domain" description="Zn(2)-C6 fungal-type" evidence="4">
    <location>
        <begin position="36"/>
        <end position="73"/>
    </location>
</feature>
<dbReference type="EMBL" id="JBBXJM010000007">
    <property type="protein sequence ID" value="KAL1404958.1"/>
    <property type="molecule type" value="Genomic_DNA"/>
</dbReference>
<name>A0ABR3PS80_9TREE</name>
<gene>
    <name evidence="5" type="ORF">Q8F55_008570</name>
</gene>
<dbReference type="PANTHER" id="PTHR37534:SF49">
    <property type="entry name" value="LYSINE BIOSYNTHESIS REGULATORY PROTEIN LYS14"/>
    <property type="match status" value="1"/>
</dbReference>
<keyword evidence="2" id="KW-0539">Nucleus</keyword>
<dbReference type="SUPFAM" id="SSF57701">
    <property type="entry name" value="Zn2/Cys6 DNA-binding domain"/>
    <property type="match status" value="1"/>
</dbReference>
<feature type="region of interest" description="Disordered" evidence="3">
    <location>
        <begin position="1"/>
        <end position="35"/>
    </location>
</feature>